<evidence type="ECO:0000313" key="2">
    <source>
        <dbReference type="EMBL" id="CAK0789801.1"/>
    </source>
</evidence>
<reference evidence="2" key="1">
    <citation type="submission" date="2023-10" db="EMBL/GenBank/DDBJ databases">
        <authorList>
            <person name="Chen Y."/>
            <person name="Shah S."/>
            <person name="Dougan E. K."/>
            <person name="Thang M."/>
            <person name="Chan C."/>
        </authorList>
    </citation>
    <scope>NUCLEOTIDE SEQUENCE [LARGE SCALE GENOMIC DNA]</scope>
</reference>
<evidence type="ECO:0000256" key="1">
    <source>
        <dbReference type="SAM" id="MobiDB-lite"/>
    </source>
</evidence>
<protein>
    <recommendedName>
        <fullName evidence="4">RNA-directed RNA polymerase</fullName>
    </recommendedName>
</protein>
<name>A0ABN9PAW7_9DINO</name>
<keyword evidence="3" id="KW-1185">Reference proteome</keyword>
<feature type="non-terminal residue" evidence="2">
    <location>
        <position position="1"/>
    </location>
</feature>
<dbReference type="Proteomes" id="UP001189429">
    <property type="component" value="Unassembled WGS sequence"/>
</dbReference>
<evidence type="ECO:0000313" key="3">
    <source>
        <dbReference type="Proteomes" id="UP001189429"/>
    </source>
</evidence>
<feature type="region of interest" description="Disordered" evidence="1">
    <location>
        <begin position="274"/>
        <end position="300"/>
    </location>
</feature>
<feature type="compositionally biased region" description="Basic and acidic residues" evidence="1">
    <location>
        <begin position="274"/>
        <end position="294"/>
    </location>
</feature>
<evidence type="ECO:0008006" key="4">
    <source>
        <dbReference type="Google" id="ProtNLM"/>
    </source>
</evidence>
<dbReference type="EMBL" id="CAUYUJ010000306">
    <property type="protein sequence ID" value="CAK0789801.1"/>
    <property type="molecule type" value="Genomic_DNA"/>
</dbReference>
<accession>A0ABN9PAW7</accession>
<comment type="caution">
    <text evidence="2">The sequence shown here is derived from an EMBL/GenBank/DDBJ whole genome shotgun (WGS) entry which is preliminary data.</text>
</comment>
<proteinExistence type="predicted"/>
<organism evidence="2 3">
    <name type="scientific">Prorocentrum cordatum</name>
    <dbReference type="NCBI Taxonomy" id="2364126"/>
    <lineage>
        <taxon>Eukaryota</taxon>
        <taxon>Sar</taxon>
        <taxon>Alveolata</taxon>
        <taxon>Dinophyceae</taxon>
        <taxon>Prorocentrales</taxon>
        <taxon>Prorocentraceae</taxon>
        <taxon>Prorocentrum</taxon>
    </lineage>
</organism>
<gene>
    <name evidence="2" type="ORF">PCOR1329_LOCUS1267</name>
</gene>
<sequence>EPVVFAKVMENPMRSWIDERAVNETATHLRCGIYNSLCCGATTVYADDIFDKMPIDDTTQTKIEEKLKHSDDVLDGVLGAKGLIQNYNKRETVPCLRSHQANRDFSAEFRMGKARARARYLGCRYAWNLSSMEEFRYRCAAVHAGWGKLGKFWTSRTSKSLKILAFRGHVVEAALSANEPFVFPRAQTQQLDGIITKYLRVLERGKATDWTGEHPHSSSNSTLRQRWRLIPIRFEQAARRFGWVQQMARDALAHQQRAFPAMALVLASGTDSKKEPEFQRAVRRRDEGNGDQKAQKTTAGVNGHNKGLYVLMMKMLLSLAQSRRNIEGVLFDVLIVPAELPEVLKMQEQGSAYNTQVQAKGKGHGLGAPHLFVFGGLLEALLLRQQSIGKVNFEKLTEFKARLQTLDYEGKMDIIRFTKVDRCYDQGKRRITLCLQEGRKEVISALQQLGAELKSGRAPAKRVAG</sequence>
<feature type="non-terminal residue" evidence="2">
    <location>
        <position position="465"/>
    </location>
</feature>